<gene>
    <name evidence="1" type="ORF">SAMN05421783_110175</name>
</gene>
<accession>A0A1H2XFP4</accession>
<evidence type="ECO:0000313" key="1">
    <source>
        <dbReference type="EMBL" id="SDW91611.1"/>
    </source>
</evidence>
<organism evidence="1 2">
    <name type="scientific">Thiocapsa roseopersicina</name>
    <dbReference type="NCBI Taxonomy" id="1058"/>
    <lineage>
        <taxon>Bacteria</taxon>
        <taxon>Pseudomonadati</taxon>
        <taxon>Pseudomonadota</taxon>
        <taxon>Gammaproteobacteria</taxon>
        <taxon>Chromatiales</taxon>
        <taxon>Chromatiaceae</taxon>
        <taxon>Thiocapsa</taxon>
    </lineage>
</organism>
<evidence type="ECO:0000313" key="2">
    <source>
        <dbReference type="Proteomes" id="UP000198816"/>
    </source>
</evidence>
<sequence length="60" mass="6558">MTRRTRLEQAERIAAVETQLAAGERQRGVAADIAFARSTLREWCGDVLRGDPPAGLTGMM</sequence>
<dbReference type="Proteomes" id="UP000198816">
    <property type="component" value="Unassembled WGS sequence"/>
</dbReference>
<evidence type="ECO:0008006" key="3">
    <source>
        <dbReference type="Google" id="ProtNLM"/>
    </source>
</evidence>
<proteinExistence type="predicted"/>
<protein>
    <recommendedName>
        <fullName evidence="3">Transposase</fullName>
    </recommendedName>
</protein>
<reference evidence="2" key="1">
    <citation type="submission" date="2016-10" db="EMBL/GenBank/DDBJ databases">
        <authorList>
            <person name="Varghese N."/>
            <person name="Submissions S."/>
        </authorList>
    </citation>
    <scope>NUCLEOTIDE SEQUENCE [LARGE SCALE GENOMIC DNA]</scope>
    <source>
        <strain evidence="2">DSM 217</strain>
    </source>
</reference>
<dbReference type="AlphaFoldDB" id="A0A1H2XFP4"/>
<name>A0A1H2XFP4_THIRO</name>
<dbReference type="InterPro" id="IPR036388">
    <property type="entry name" value="WH-like_DNA-bd_sf"/>
</dbReference>
<dbReference type="Gene3D" id="1.10.10.10">
    <property type="entry name" value="Winged helix-like DNA-binding domain superfamily/Winged helix DNA-binding domain"/>
    <property type="match status" value="1"/>
</dbReference>
<dbReference type="EMBL" id="FNNZ01000010">
    <property type="protein sequence ID" value="SDW91611.1"/>
    <property type="molecule type" value="Genomic_DNA"/>
</dbReference>
<dbReference type="RefSeq" id="WP_139191925.1">
    <property type="nucleotide sequence ID" value="NZ_FNNZ01000010.1"/>
</dbReference>
<keyword evidence="2" id="KW-1185">Reference proteome</keyword>